<dbReference type="UniPathway" id="UPA00067">
    <property type="reaction ID" value="UER00123"/>
</dbReference>
<evidence type="ECO:0000256" key="3">
    <source>
        <dbReference type="ARBA" id="ARBA00013192"/>
    </source>
</evidence>
<comment type="similarity">
    <text evidence="2">Belongs to the ectoine synthase family.</text>
</comment>
<protein>
    <recommendedName>
        <fullName evidence="4">L-ectoine synthase</fullName>
        <ecNumber evidence="3">4.2.1.108</ecNumber>
    </recommendedName>
    <alternativeName>
        <fullName evidence="6">N-acetyldiaminobutyrate dehydratase</fullName>
    </alternativeName>
</protein>
<dbReference type="Gene3D" id="2.60.120.10">
    <property type="entry name" value="Jelly Rolls"/>
    <property type="match status" value="1"/>
</dbReference>
<dbReference type="Proteomes" id="UP000198881">
    <property type="component" value="Unassembled WGS sequence"/>
</dbReference>
<name>A0A1I7MN90_9MICC</name>
<dbReference type="NCBIfam" id="NF009806">
    <property type="entry name" value="PRK13290.1"/>
    <property type="match status" value="1"/>
</dbReference>
<dbReference type="CDD" id="cd06978">
    <property type="entry name" value="cupin_EctC"/>
    <property type="match status" value="1"/>
</dbReference>
<dbReference type="PANTHER" id="PTHR39289:SF1">
    <property type="entry name" value="L-ECTOINE SYNTHASE"/>
    <property type="match status" value="1"/>
</dbReference>
<proteinExistence type="inferred from homology"/>
<gene>
    <name evidence="8" type="ORF">SAMN04487966_10745</name>
</gene>
<dbReference type="EC" id="4.2.1.108" evidence="3"/>
<dbReference type="STRING" id="574650.SAMN04487966_10745"/>
<dbReference type="RefSeq" id="WP_091697624.1">
    <property type="nucleotide sequence ID" value="NZ_CBDRLN010000007.1"/>
</dbReference>
<dbReference type="GO" id="GO:0033990">
    <property type="term" value="F:ectoine synthase activity"/>
    <property type="evidence" value="ECO:0007669"/>
    <property type="project" value="UniProtKB-EC"/>
</dbReference>
<evidence type="ECO:0000256" key="4">
    <source>
        <dbReference type="ARBA" id="ARBA00019707"/>
    </source>
</evidence>
<evidence type="ECO:0000256" key="5">
    <source>
        <dbReference type="ARBA" id="ARBA00023239"/>
    </source>
</evidence>
<organism evidence="8 9">
    <name type="scientific">Micrococcus terreus</name>
    <dbReference type="NCBI Taxonomy" id="574650"/>
    <lineage>
        <taxon>Bacteria</taxon>
        <taxon>Bacillati</taxon>
        <taxon>Actinomycetota</taxon>
        <taxon>Actinomycetes</taxon>
        <taxon>Micrococcales</taxon>
        <taxon>Micrococcaceae</taxon>
        <taxon>Micrococcus</taxon>
    </lineage>
</organism>
<evidence type="ECO:0000256" key="2">
    <source>
        <dbReference type="ARBA" id="ARBA00009637"/>
    </source>
</evidence>
<evidence type="ECO:0000313" key="9">
    <source>
        <dbReference type="Proteomes" id="UP000198881"/>
    </source>
</evidence>
<evidence type="ECO:0000256" key="1">
    <source>
        <dbReference type="ARBA" id="ARBA00005181"/>
    </source>
</evidence>
<comment type="catalytic activity">
    <reaction evidence="7">
        <text>(2S)-4-acetamido-2-aminobutanoate = L-ectoine + H2O</text>
        <dbReference type="Rhea" id="RHEA:17281"/>
        <dbReference type="ChEBI" id="CHEBI:15377"/>
        <dbReference type="ChEBI" id="CHEBI:58515"/>
        <dbReference type="ChEBI" id="CHEBI:58929"/>
        <dbReference type="EC" id="4.2.1.108"/>
    </reaction>
</comment>
<comment type="pathway">
    <text evidence="1">Amine and polyamine biosynthesis; ectoine biosynthesis; L-ectoine from L-aspartate 4-semialdehyde: step 3/3.</text>
</comment>
<reference evidence="8 9" key="1">
    <citation type="submission" date="2016-10" db="EMBL/GenBank/DDBJ databases">
        <authorList>
            <person name="de Groot N.N."/>
        </authorList>
    </citation>
    <scope>NUCLEOTIDE SEQUENCE [LARGE SCALE GENOMIC DNA]</scope>
    <source>
        <strain evidence="8 9">CGMCC 1.7054</strain>
    </source>
</reference>
<keyword evidence="9" id="KW-1185">Reference proteome</keyword>
<evidence type="ECO:0000256" key="7">
    <source>
        <dbReference type="ARBA" id="ARBA00048714"/>
    </source>
</evidence>
<evidence type="ECO:0000313" key="8">
    <source>
        <dbReference type="EMBL" id="SFV23385.1"/>
    </source>
</evidence>
<dbReference type="PANTHER" id="PTHR39289">
    <property type="match status" value="1"/>
</dbReference>
<dbReference type="GO" id="GO:0019491">
    <property type="term" value="P:ectoine biosynthetic process"/>
    <property type="evidence" value="ECO:0007669"/>
    <property type="project" value="UniProtKB-UniPathway"/>
</dbReference>
<dbReference type="InterPro" id="IPR011051">
    <property type="entry name" value="RmlC_Cupin_sf"/>
</dbReference>
<dbReference type="InterPro" id="IPR010462">
    <property type="entry name" value="Ectoine_synth"/>
</dbReference>
<accession>A0A1I7MN90</accession>
<dbReference type="AlphaFoldDB" id="A0A1I7MN90"/>
<dbReference type="EMBL" id="FPCG01000007">
    <property type="protein sequence ID" value="SFV23385.1"/>
    <property type="molecule type" value="Genomic_DNA"/>
</dbReference>
<keyword evidence="5" id="KW-0456">Lyase</keyword>
<sequence>MFTRTREQSETVDWGSGTSDRLLVADDNMGFAVAHTVVKAGTSSKLQYTNHLEACYCIAGSGSVVEEDGTVHEITPGTIYVLDEHDAHDLRGGEDEDLVLVSIFNPPITGNEKHTLSEDGYSGY</sequence>
<dbReference type="SUPFAM" id="SSF51182">
    <property type="entry name" value="RmlC-like cupins"/>
    <property type="match status" value="1"/>
</dbReference>
<dbReference type="InterPro" id="IPR014710">
    <property type="entry name" value="RmlC-like_jellyroll"/>
</dbReference>
<dbReference type="Pfam" id="PF06339">
    <property type="entry name" value="Ectoine_synth"/>
    <property type="match status" value="1"/>
</dbReference>
<evidence type="ECO:0000256" key="6">
    <source>
        <dbReference type="ARBA" id="ARBA00033271"/>
    </source>
</evidence>
<dbReference type="OrthoDB" id="4406415at2"/>